<dbReference type="InterPro" id="IPR002104">
    <property type="entry name" value="Integrase_catalytic"/>
</dbReference>
<accession>A0A5J6HWQ4</accession>
<proteinExistence type="predicted"/>
<name>A0A5J6HWQ4_STRC4</name>
<evidence type="ECO:0000256" key="2">
    <source>
        <dbReference type="SAM" id="Coils"/>
    </source>
</evidence>
<evidence type="ECO:0000256" key="1">
    <source>
        <dbReference type="ARBA" id="ARBA00023172"/>
    </source>
</evidence>
<dbReference type="AlphaFoldDB" id="A0A5J6HWQ4"/>
<gene>
    <name evidence="4" type="ORF">CP976_03320</name>
</gene>
<protein>
    <submittedName>
        <fullName evidence="4">Site-specific integrase</fullName>
    </submittedName>
</protein>
<dbReference type="Proteomes" id="UP000326598">
    <property type="component" value="Chromosome"/>
</dbReference>
<keyword evidence="1" id="KW-0233">DNA recombination</keyword>
<evidence type="ECO:0000259" key="3">
    <source>
        <dbReference type="PROSITE" id="PS51898"/>
    </source>
</evidence>
<dbReference type="GO" id="GO:0006310">
    <property type="term" value="P:DNA recombination"/>
    <property type="evidence" value="ECO:0007669"/>
    <property type="project" value="UniProtKB-KW"/>
</dbReference>
<organism evidence="4 5">
    <name type="scientific">Streptomyces coeruleorubidus</name>
    <dbReference type="NCBI Taxonomy" id="116188"/>
    <lineage>
        <taxon>Bacteria</taxon>
        <taxon>Bacillati</taxon>
        <taxon>Actinomycetota</taxon>
        <taxon>Actinomycetes</taxon>
        <taxon>Kitasatosporales</taxon>
        <taxon>Streptomycetaceae</taxon>
        <taxon>Streptomyces</taxon>
    </lineage>
</organism>
<dbReference type="PROSITE" id="PS51898">
    <property type="entry name" value="TYR_RECOMBINASE"/>
    <property type="match status" value="1"/>
</dbReference>
<dbReference type="GO" id="GO:0015074">
    <property type="term" value="P:DNA integration"/>
    <property type="evidence" value="ECO:0007669"/>
    <property type="project" value="InterPro"/>
</dbReference>
<dbReference type="Pfam" id="PF00589">
    <property type="entry name" value="Phage_integrase"/>
    <property type="match status" value="1"/>
</dbReference>
<feature type="domain" description="Tyr recombinase" evidence="3">
    <location>
        <begin position="466"/>
        <end position="679"/>
    </location>
</feature>
<feature type="coiled-coil region" evidence="2">
    <location>
        <begin position="746"/>
        <end position="799"/>
    </location>
</feature>
<dbReference type="CDD" id="cd00397">
    <property type="entry name" value="DNA_BRE_C"/>
    <property type="match status" value="1"/>
</dbReference>
<dbReference type="SUPFAM" id="SSF56349">
    <property type="entry name" value="DNA breaking-rejoining enzymes"/>
    <property type="match status" value="1"/>
</dbReference>
<evidence type="ECO:0000313" key="4">
    <source>
        <dbReference type="EMBL" id="QEV23284.1"/>
    </source>
</evidence>
<sequence length="824" mass="92472">MVTSTETLRAPAVIRDAQPLAGEALRAAKKRFPPRPYEDAWPATGQSYEEVVAQLNRPPLRAASESTHFYRRRGATLILRWLLDQPGSTWQQRWNASPAANATGAQWNKLNASWVGYDAANANGILNTGLFALVCADVLRPSLHWQLTRTSTNLRAIICQYRDPEGFARLQELVGPESWSSHLGILAKNVLVKLVIAKGGGLADINVGDAIEYMEAHRAQRATSGGQSLFYSWLKDLGHLPPDAPVSLRLLHRTSGQVTVEQLVDRYRPQSKPIRDLLVEYLKERQPTMDYTSLEDVSRTLVRNFWLQIERIQPGIDTLRLPPEVVSAWKQVSRTKVTRRRLPDGTVHEAVTERANYGNLMIGVRALYLDLAHWAVEEPERWGPWVAPCPVSAADASTSKHEKRRKAKMDQRTRERLPALSTVVRAAKANWTEAREGMDALQAAPLGGQFTFRGRTYTRQKKDSSTPFRAYDESGRRIHLGLLEERAFWAWATIEFLQHTGVRIEEMLEASHHALIQYKLPTSGDIVPLLQVAPSKTDEERLLLVSPELADVLSTIIARVRDPRTGAIPMLPNYDVAEKIWNPPMPLLFQWTYGGQRTPVSRQMIRDGLNEVLKRTGLTDSAGQPLDFAPHDFRRIFITDAIRSGLPPHIAQVLAGHSDINTTMGYNAIYPADAIEAHRAFIARRRSLRPSEEYRTPTNEEWDAFLAHFEKRKVSIGTCARAFGTPCIHEHACIRCSLLRPDPAQRARLAEIRDNLIARVTEAETEGWLGEVEGLQISLAGAEEKLSQLDVQISQQQESVDLGIPTFREIVAHTTTVATPPEPS</sequence>
<reference evidence="4 5" key="1">
    <citation type="submission" date="2017-09" db="EMBL/GenBank/DDBJ databases">
        <authorList>
            <person name="Lee N."/>
            <person name="Cho B.-K."/>
        </authorList>
    </citation>
    <scope>NUCLEOTIDE SEQUENCE [LARGE SCALE GENOMIC DNA]</scope>
    <source>
        <strain evidence="4 5">ATCC 13740</strain>
    </source>
</reference>
<dbReference type="InterPro" id="IPR011010">
    <property type="entry name" value="DNA_brk_join_enz"/>
</dbReference>
<keyword evidence="2" id="KW-0175">Coiled coil</keyword>
<dbReference type="KEGG" id="scoe:CP976_03320"/>
<dbReference type="InterPro" id="IPR013762">
    <property type="entry name" value="Integrase-like_cat_sf"/>
</dbReference>
<evidence type="ECO:0000313" key="5">
    <source>
        <dbReference type="Proteomes" id="UP000326598"/>
    </source>
</evidence>
<dbReference type="EMBL" id="CP023694">
    <property type="protein sequence ID" value="QEV23284.1"/>
    <property type="molecule type" value="Genomic_DNA"/>
</dbReference>
<dbReference type="Gene3D" id="1.10.443.10">
    <property type="entry name" value="Intergrase catalytic core"/>
    <property type="match status" value="1"/>
</dbReference>
<dbReference type="GO" id="GO:0003677">
    <property type="term" value="F:DNA binding"/>
    <property type="evidence" value="ECO:0007669"/>
    <property type="project" value="InterPro"/>
</dbReference>